<dbReference type="InterPro" id="IPR046357">
    <property type="entry name" value="PPIase_dom_sf"/>
</dbReference>
<dbReference type="PROSITE" id="PS01096">
    <property type="entry name" value="PPIC_PPIASE_1"/>
    <property type="match status" value="1"/>
</dbReference>
<comment type="catalytic activity">
    <reaction evidence="7">
        <text>[protein]-peptidylproline (omega=180) = [protein]-peptidylproline (omega=0)</text>
        <dbReference type="Rhea" id="RHEA:16237"/>
        <dbReference type="Rhea" id="RHEA-COMP:10747"/>
        <dbReference type="Rhea" id="RHEA-COMP:10748"/>
        <dbReference type="ChEBI" id="CHEBI:83833"/>
        <dbReference type="ChEBI" id="CHEBI:83834"/>
        <dbReference type="EC" id="5.2.1.8"/>
    </reaction>
</comment>
<dbReference type="EMBL" id="JBHSAF010000006">
    <property type="protein sequence ID" value="MFC3913119.1"/>
    <property type="molecule type" value="Genomic_DNA"/>
</dbReference>
<proteinExistence type="inferred from homology"/>
<sequence length="433" mass="48258" precursor="true">MNKKLCNTLLGLFLVCTGFGLQAEAQTLDRVVAVVNQDVILQSQLDTLVNKVQLDAAAAHQSLPDEAQLRKQALDRLISESLVLQLADRQGLRVSDTQLDQAIASIAAEQKMSVDQLRQEAHSKGLNEAQFRDEVRREMLMSEIRRNQVRQRINISDQEVQQVVKFMQSQGQKAQQYHVGHIMLALSADADADEQARVAAKAEQLIAELKKGADFRKMAIAESAGPKALEGGDWGWMTLEEMPTLLADAARDATPGDIVGPLRSGAGLHIVKVFETRGANASQQIEVRARHILLQPSIILTDAKAKQMLAGFLAEVKSGHADFAKLAEQYSEDPGSAVQGGELGWADPNIYDPQFRDVLMKLEPGQYSAPFRSSHGWHIVQLEERRQQQATDENMKNRAYQMIYNRRFAEEVQVWLDELRDEAYINIINGQAN</sequence>
<feature type="signal peptide" evidence="7">
    <location>
        <begin position="1"/>
        <end position="25"/>
    </location>
</feature>
<accession>A0ABV8CM62</accession>
<evidence type="ECO:0000313" key="9">
    <source>
        <dbReference type="EMBL" id="MFC3913119.1"/>
    </source>
</evidence>
<evidence type="ECO:0000256" key="2">
    <source>
        <dbReference type="ARBA" id="ARBA00022737"/>
    </source>
</evidence>
<dbReference type="Gene3D" id="3.10.50.40">
    <property type="match status" value="2"/>
</dbReference>
<evidence type="ECO:0000256" key="4">
    <source>
        <dbReference type="ARBA" id="ARBA00023110"/>
    </source>
</evidence>
<feature type="chain" id="PRO_5044939401" description="Chaperone SurA" evidence="7">
    <location>
        <begin position="26"/>
        <end position="433"/>
    </location>
</feature>
<protein>
    <recommendedName>
        <fullName evidence="7">Chaperone SurA</fullName>
    </recommendedName>
    <alternativeName>
        <fullName evidence="7">Peptidyl-prolyl cis-trans isomerase SurA</fullName>
        <shortName evidence="7">PPIase SurA</shortName>
        <ecNumber evidence="7">5.2.1.8</ecNumber>
    </alternativeName>
    <alternativeName>
        <fullName evidence="7">Rotamase SurA</fullName>
    </alternativeName>
</protein>
<comment type="function">
    <text evidence="7">Chaperone involved in the correct folding and assembly of outer membrane proteins. Recognizes specific patterns of aromatic residues and the orientation of their side chains, which are found more frequently in integral outer membrane proteins. May act in both early periplasmic and late outer membrane-associated steps of protein maturation.</text>
</comment>
<evidence type="ECO:0000256" key="5">
    <source>
        <dbReference type="ARBA" id="ARBA00023186"/>
    </source>
</evidence>
<reference evidence="10" key="1">
    <citation type="journal article" date="2019" name="Int. J. Syst. Evol. Microbiol.">
        <title>The Global Catalogue of Microorganisms (GCM) 10K type strain sequencing project: providing services to taxonomists for standard genome sequencing and annotation.</title>
        <authorList>
            <consortium name="The Broad Institute Genomics Platform"/>
            <consortium name="The Broad Institute Genome Sequencing Center for Infectious Disease"/>
            <person name="Wu L."/>
            <person name="Ma J."/>
        </authorList>
    </citation>
    <scope>NUCLEOTIDE SEQUENCE [LARGE SCALE GENOMIC DNA]</scope>
    <source>
        <strain evidence="10">CCUG 54939</strain>
    </source>
</reference>
<dbReference type="InterPro" id="IPR023058">
    <property type="entry name" value="PPIase_PpiC_CS"/>
</dbReference>
<keyword evidence="2 7" id="KW-0677">Repeat</keyword>
<keyword evidence="10" id="KW-1185">Reference proteome</keyword>
<feature type="domain" description="PpiC" evidence="8">
    <location>
        <begin position="174"/>
        <end position="275"/>
    </location>
</feature>
<comment type="subcellular location">
    <subcellularLocation>
        <location evidence="7">Periplasm</location>
    </subcellularLocation>
    <text evidence="7">Is capable of associating with the outer membrane.</text>
</comment>
<evidence type="ECO:0000313" key="10">
    <source>
        <dbReference type="Proteomes" id="UP001595692"/>
    </source>
</evidence>
<evidence type="ECO:0000256" key="3">
    <source>
        <dbReference type="ARBA" id="ARBA00022764"/>
    </source>
</evidence>
<dbReference type="HAMAP" id="MF_01183">
    <property type="entry name" value="Chaperone_SurA"/>
    <property type="match status" value="1"/>
</dbReference>
<gene>
    <name evidence="7 9" type="primary">surA</name>
    <name evidence="9" type="ORF">ACFOSS_06505</name>
</gene>
<keyword evidence="6 7" id="KW-0413">Isomerase</keyword>
<feature type="domain" description="PpiC" evidence="8">
    <location>
        <begin position="284"/>
        <end position="384"/>
    </location>
</feature>
<dbReference type="InterPro" id="IPR050280">
    <property type="entry name" value="OMP_Chaperone_SurA"/>
</dbReference>
<dbReference type="InterPro" id="IPR023034">
    <property type="entry name" value="PPIase_SurA"/>
</dbReference>
<dbReference type="PANTHER" id="PTHR47637">
    <property type="entry name" value="CHAPERONE SURA"/>
    <property type="match status" value="1"/>
</dbReference>
<dbReference type="SUPFAM" id="SSF109998">
    <property type="entry name" value="Triger factor/SurA peptide-binding domain-like"/>
    <property type="match status" value="1"/>
</dbReference>
<dbReference type="EC" id="5.2.1.8" evidence="7"/>
<organism evidence="9 10">
    <name type="scientific">Pseudaeromonas sharmana</name>
    <dbReference type="NCBI Taxonomy" id="328412"/>
    <lineage>
        <taxon>Bacteria</taxon>
        <taxon>Pseudomonadati</taxon>
        <taxon>Pseudomonadota</taxon>
        <taxon>Gammaproteobacteria</taxon>
        <taxon>Aeromonadales</taxon>
        <taxon>Aeromonadaceae</taxon>
        <taxon>Pseudaeromonas</taxon>
    </lineage>
</organism>
<dbReference type="InterPro" id="IPR027304">
    <property type="entry name" value="Trigger_fact/SurA_dom_sf"/>
</dbReference>
<dbReference type="NCBIfam" id="NF008038">
    <property type="entry name" value="PRK10770.1"/>
    <property type="match status" value="1"/>
</dbReference>
<name>A0ABV8CM62_9GAMM</name>
<dbReference type="Gene3D" id="1.10.4030.10">
    <property type="entry name" value="Porin chaperone SurA, peptide-binding domain"/>
    <property type="match status" value="2"/>
</dbReference>
<dbReference type="PANTHER" id="PTHR47637:SF1">
    <property type="entry name" value="CHAPERONE SURA"/>
    <property type="match status" value="1"/>
</dbReference>
<dbReference type="SUPFAM" id="SSF54534">
    <property type="entry name" value="FKBP-like"/>
    <property type="match status" value="2"/>
</dbReference>
<comment type="caution">
    <text evidence="9">The sequence shown here is derived from an EMBL/GenBank/DDBJ whole genome shotgun (WGS) entry which is preliminary data.</text>
</comment>
<keyword evidence="1 7" id="KW-0732">Signal</keyword>
<dbReference type="PROSITE" id="PS50198">
    <property type="entry name" value="PPIC_PPIASE_2"/>
    <property type="match status" value="2"/>
</dbReference>
<keyword evidence="3 7" id="KW-0574">Periplasm</keyword>
<keyword evidence="5 7" id="KW-0143">Chaperone</keyword>
<dbReference type="Pfam" id="PF09312">
    <property type="entry name" value="SurA_N"/>
    <property type="match status" value="1"/>
</dbReference>
<keyword evidence="4 7" id="KW-0697">Rotamase</keyword>
<evidence type="ECO:0000256" key="7">
    <source>
        <dbReference type="HAMAP-Rule" id="MF_01183"/>
    </source>
</evidence>
<dbReference type="InterPro" id="IPR015391">
    <property type="entry name" value="SurA_N"/>
</dbReference>
<evidence type="ECO:0000256" key="6">
    <source>
        <dbReference type="ARBA" id="ARBA00023235"/>
    </source>
</evidence>
<dbReference type="InterPro" id="IPR000297">
    <property type="entry name" value="PPIase_PpiC"/>
</dbReference>
<dbReference type="GO" id="GO:0016853">
    <property type="term" value="F:isomerase activity"/>
    <property type="evidence" value="ECO:0007669"/>
    <property type="project" value="UniProtKB-KW"/>
</dbReference>
<evidence type="ECO:0000259" key="8">
    <source>
        <dbReference type="PROSITE" id="PS50198"/>
    </source>
</evidence>
<evidence type="ECO:0000256" key="1">
    <source>
        <dbReference type="ARBA" id="ARBA00022729"/>
    </source>
</evidence>
<dbReference type="Pfam" id="PF00639">
    <property type="entry name" value="Rotamase"/>
    <property type="match status" value="2"/>
</dbReference>
<dbReference type="RefSeq" id="WP_377151356.1">
    <property type="nucleotide sequence ID" value="NZ_JBHSAF010000006.1"/>
</dbReference>
<dbReference type="Proteomes" id="UP001595692">
    <property type="component" value="Unassembled WGS sequence"/>
</dbReference>
<comment type="domain">
    <text evidence="7">The PPIase activity resides only in the second parvulin domain. The N-terminal region and the C-terminal tail are necessary and sufficient for the chaperone activity of SurA. The PPIase activity is dispensable for SurA to function as a chaperone. The N-terminal region and the C-terminal tail are also required for porin recognition.</text>
</comment>